<dbReference type="SUPFAM" id="SSF49599">
    <property type="entry name" value="TRAF domain-like"/>
    <property type="match status" value="1"/>
</dbReference>
<accession>A0A183IL70</accession>
<dbReference type="PANTHER" id="PTHR24413">
    <property type="entry name" value="SPECKLE-TYPE POZ PROTEIN"/>
    <property type="match status" value="1"/>
</dbReference>
<feature type="domain" description="BTB" evidence="1">
    <location>
        <begin position="131"/>
        <end position="193"/>
    </location>
</feature>
<dbReference type="InterPro" id="IPR011333">
    <property type="entry name" value="SKP1/BTB/POZ_sf"/>
</dbReference>
<dbReference type="SUPFAM" id="SSF54695">
    <property type="entry name" value="POZ domain"/>
    <property type="match status" value="1"/>
</dbReference>
<dbReference type="EMBL" id="UZAM01008277">
    <property type="protein sequence ID" value="VDP04148.1"/>
    <property type="molecule type" value="Genomic_DNA"/>
</dbReference>
<dbReference type="InterPro" id="IPR000210">
    <property type="entry name" value="BTB/POZ_dom"/>
</dbReference>
<dbReference type="OrthoDB" id="10249567at2759"/>
<dbReference type="Gene3D" id="3.30.710.10">
    <property type="entry name" value="Potassium Channel Kv1.1, Chain A"/>
    <property type="match status" value="1"/>
</dbReference>
<dbReference type="WBParaSite" id="SBAD_0000455601-mRNA-1">
    <property type="protein sequence ID" value="SBAD_0000455601-mRNA-1"/>
    <property type="gene ID" value="SBAD_0000455601"/>
</dbReference>
<evidence type="ECO:0000313" key="2">
    <source>
        <dbReference type="EMBL" id="VDP04148.1"/>
    </source>
</evidence>
<protein>
    <submittedName>
        <fullName evidence="4">BTB domain-containing protein</fullName>
    </submittedName>
</protein>
<reference evidence="2 3" key="2">
    <citation type="submission" date="2018-11" db="EMBL/GenBank/DDBJ databases">
        <authorList>
            <consortium name="Pathogen Informatics"/>
        </authorList>
    </citation>
    <scope>NUCLEOTIDE SEQUENCE [LARGE SCALE GENOMIC DNA]</scope>
</reference>
<dbReference type="AlphaFoldDB" id="A0A183IL70"/>
<sequence>PFAPERWIVFHIRIHPHGNKETNKDFTFFRVFCNDSSVQYRVKFYLTDSRHKAIKTTTYTGEHQQGFCNYVRRNVLISRIQPSDELKLTVMFSLVQGVMTRSFSTKPFSPLPLESEVAQDLEIFRHEAKLTDFCIKTHGCEFKVHKAILYARSPVFAAMLQPHTEEFQTGRVVLDDIDPVVMENIICFIYCGKCPNINEYAVDLFAAGDRFLLDGLKKMGEYVRSKLFF</sequence>
<dbReference type="SMART" id="SM00225">
    <property type="entry name" value="BTB"/>
    <property type="match status" value="1"/>
</dbReference>
<evidence type="ECO:0000259" key="1">
    <source>
        <dbReference type="PROSITE" id="PS50097"/>
    </source>
</evidence>
<evidence type="ECO:0000313" key="3">
    <source>
        <dbReference type="Proteomes" id="UP000270296"/>
    </source>
</evidence>
<dbReference type="Pfam" id="PF00651">
    <property type="entry name" value="BTB"/>
    <property type="match status" value="1"/>
</dbReference>
<proteinExistence type="predicted"/>
<evidence type="ECO:0000313" key="4">
    <source>
        <dbReference type="WBParaSite" id="SBAD_0000455601-mRNA-1"/>
    </source>
</evidence>
<keyword evidence="3" id="KW-1185">Reference proteome</keyword>
<gene>
    <name evidence="2" type="ORF">SBAD_LOCUS4368</name>
</gene>
<reference evidence="4" key="1">
    <citation type="submission" date="2016-06" db="UniProtKB">
        <authorList>
            <consortium name="WormBaseParasite"/>
        </authorList>
    </citation>
    <scope>IDENTIFICATION</scope>
</reference>
<organism evidence="4">
    <name type="scientific">Soboliphyme baturini</name>
    <dbReference type="NCBI Taxonomy" id="241478"/>
    <lineage>
        <taxon>Eukaryota</taxon>
        <taxon>Metazoa</taxon>
        <taxon>Ecdysozoa</taxon>
        <taxon>Nematoda</taxon>
        <taxon>Enoplea</taxon>
        <taxon>Dorylaimia</taxon>
        <taxon>Dioctophymatida</taxon>
        <taxon>Dioctophymatoidea</taxon>
        <taxon>Soboliphymatidae</taxon>
        <taxon>Soboliphyme</taxon>
    </lineage>
</organism>
<dbReference type="Proteomes" id="UP000270296">
    <property type="component" value="Unassembled WGS sequence"/>
</dbReference>
<dbReference type="PROSITE" id="PS50097">
    <property type="entry name" value="BTB"/>
    <property type="match status" value="1"/>
</dbReference>
<name>A0A183IL70_9BILA</name>